<gene>
    <name evidence="1" type="ORF">FRZ67_16430</name>
</gene>
<sequence length="84" mass="9293">MCNFSIKFDSDVHHVIRVAKNAITSSGGSFTGNEDAGGFEISTFMGQIIGTYTIVNNEINIDITKKPMFVPCSEIENQLRKYLS</sequence>
<dbReference type="EMBL" id="CP042435">
    <property type="protein sequence ID" value="QEC68816.1"/>
    <property type="molecule type" value="Genomic_DNA"/>
</dbReference>
<dbReference type="Proteomes" id="UP000321533">
    <property type="component" value="Chromosome"/>
</dbReference>
<name>A0A5B8VDU2_9BACT</name>
<evidence type="ECO:0000313" key="1">
    <source>
        <dbReference type="EMBL" id="QEC68816.1"/>
    </source>
</evidence>
<dbReference type="AlphaFoldDB" id="A0A5B8VDU2"/>
<proteinExistence type="predicted"/>
<reference evidence="1 2" key="1">
    <citation type="journal article" date="2016" name="Int. J. Syst. Evol. Microbiol.">
        <title>Panacibacter ginsenosidivorans gen. nov., sp. nov., with ginsenoside converting activity isolated from soil of a ginseng field.</title>
        <authorList>
            <person name="Siddiqi M.Z."/>
            <person name="Muhammad Shafi S."/>
            <person name="Choi K.D."/>
            <person name="Im W.T."/>
        </authorList>
    </citation>
    <scope>NUCLEOTIDE SEQUENCE [LARGE SCALE GENOMIC DNA]</scope>
    <source>
        <strain evidence="1 2">Gsoil1550</strain>
    </source>
</reference>
<accession>A0A5B8VDU2</accession>
<organism evidence="1 2">
    <name type="scientific">Panacibacter ginsenosidivorans</name>
    <dbReference type="NCBI Taxonomy" id="1813871"/>
    <lineage>
        <taxon>Bacteria</taxon>
        <taxon>Pseudomonadati</taxon>
        <taxon>Bacteroidota</taxon>
        <taxon>Chitinophagia</taxon>
        <taxon>Chitinophagales</taxon>
        <taxon>Chitinophagaceae</taxon>
        <taxon>Panacibacter</taxon>
    </lineage>
</organism>
<evidence type="ECO:0000313" key="2">
    <source>
        <dbReference type="Proteomes" id="UP000321533"/>
    </source>
</evidence>
<protein>
    <submittedName>
        <fullName evidence="1">Uncharacterized protein</fullName>
    </submittedName>
</protein>
<dbReference type="KEGG" id="pgin:FRZ67_16430"/>
<dbReference type="RefSeq" id="WP_147191218.1">
    <property type="nucleotide sequence ID" value="NZ_CP042435.1"/>
</dbReference>
<keyword evidence="2" id="KW-1185">Reference proteome</keyword>
<dbReference type="OrthoDB" id="8818984at2"/>